<comment type="caution">
    <text evidence="2">The sequence shown here is derived from an EMBL/GenBank/DDBJ whole genome shotgun (WGS) entry which is preliminary data.</text>
</comment>
<proteinExistence type="predicted"/>
<keyword evidence="3" id="KW-1185">Reference proteome</keyword>
<sequence length="457" mass="51408">MKFKPVLASFLLATMAGLSAQSASAKVSAEKAAELAGPKFTCMGAEKAANKDGTIPEYSGKWVGTWPGQTKPYGYEPGPYKDEKPLFTITAQNYSKYADKLTEGQKALFKKYPQSYKMNVYQSHRDFGHKPWVCDTVKKNAVTAEVVDDGLGTTGISGAIPFPFPTNGSEAVWNIINPHRAYTEQAVCDIADVYANGSIAWGRNKFMTMNPGNNPAKRGSYTDKINAYFYTGYLLPERDKGFVAVGYQPNNFSNDATQSWQYQPGIRRVRQAPEVCCDYPVPPAGLRTVDDDYVFNGSPERYTWKLVGKKEVYVPYHNFKINDPALKYSDIIKPNTVNPDYVRYELHRVWVVEGSLKSGMRHIYSKRTLYADEDSWIALWADNQDGRGQLWRVAFVNYFYSQESATWHRGASIYHDLTSGAYEAGYLTNERGKDWWRINVPLTPAMFTPEAAARGGH</sequence>
<protein>
    <submittedName>
        <fullName evidence="2">DUF1329 domain-containing protein</fullName>
    </submittedName>
</protein>
<evidence type="ECO:0000256" key="1">
    <source>
        <dbReference type="SAM" id="SignalP"/>
    </source>
</evidence>
<evidence type="ECO:0000313" key="3">
    <source>
        <dbReference type="Proteomes" id="UP000238220"/>
    </source>
</evidence>
<keyword evidence="1" id="KW-0732">Signal</keyword>
<dbReference type="InterPro" id="IPR010752">
    <property type="entry name" value="DUF1329"/>
</dbReference>
<name>A0A2S5TL61_9GAMM</name>
<dbReference type="Pfam" id="PF07044">
    <property type="entry name" value="DUF1329"/>
    <property type="match status" value="1"/>
</dbReference>
<dbReference type="RefSeq" id="WP_104228652.1">
    <property type="nucleotide sequence ID" value="NZ_PSNW01000001.1"/>
</dbReference>
<dbReference type="Gene3D" id="2.50.20.10">
    <property type="entry name" value="Lipoprotein localisation LolA/LolB/LppX"/>
    <property type="match status" value="1"/>
</dbReference>
<gene>
    <name evidence="2" type="ORF">C3942_01990</name>
</gene>
<accession>A0A2S5TL61</accession>
<dbReference type="EMBL" id="PSNW01000001">
    <property type="protein sequence ID" value="PPE75687.1"/>
    <property type="molecule type" value="Genomic_DNA"/>
</dbReference>
<feature type="chain" id="PRO_5015783337" evidence="1">
    <location>
        <begin position="26"/>
        <end position="457"/>
    </location>
</feature>
<organism evidence="2 3">
    <name type="scientific">Solimonas fluminis</name>
    <dbReference type="NCBI Taxonomy" id="2086571"/>
    <lineage>
        <taxon>Bacteria</taxon>
        <taxon>Pseudomonadati</taxon>
        <taxon>Pseudomonadota</taxon>
        <taxon>Gammaproteobacteria</taxon>
        <taxon>Nevskiales</taxon>
        <taxon>Nevskiaceae</taxon>
        <taxon>Solimonas</taxon>
    </lineage>
</organism>
<evidence type="ECO:0000313" key="2">
    <source>
        <dbReference type="EMBL" id="PPE75687.1"/>
    </source>
</evidence>
<dbReference type="OrthoDB" id="6751304at2"/>
<dbReference type="Proteomes" id="UP000238220">
    <property type="component" value="Unassembled WGS sequence"/>
</dbReference>
<reference evidence="2 3" key="1">
    <citation type="submission" date="2018-02" db="EMBL/GenBank/DDBJ databases">
        <title>Genome sequencing of Solimonas sp. HR-BB.</title>
        <authorList>
            <person name="Lee Y."/>
            <person name="Jeon C.O."/>
        </authorList>
    </citation>
    <scope>NUCLEOTIDE SEQUENCE [LARGE SCALE GENOMIC DNA]</scope>
    <source>
        <strain evidence="2 3">HR-BB</strain>
    </source>
</reference>
<dbReference type="AlphaFoldDB" id="A0A2S5TL61"/>
<feature type="signal peptide" evidence="1">
    <location>
        <begin position="1"/>
        <end position="25"/>
    </location>
</feature>